<keyword evidence="1" id="KW-0812">Transmembrane</keyword>
<feature type="transmembrane region" description="Helical" evidence="1">
    <location>
        <begin position="7"/>
        <end position="25"/>
    </location>
</feature>
<evidence type="ECO:0000313" key="2">
    <source>
        <dbReference type="EMBL" id="VAX33838.1"/>
    </source>
</evidence>
<protein>
    <submittedName>
        <fullName evidence="2">Uncharacterized protein</fullName>
    </submittedName>
</protein>
<reference evidence="2" key="1">
    <citation type="submission" date="2018-06" db="EMBL/GenBank/DDBJ databases">
        <authorList>
            <person name="Zhirakovskaya E."/>
        </authorList>
    </citation>
    <scope>NUCLEOTIDE SEQUENCE</scope>
</reference>
<evidence type="ECO:0000256" key="1">
    <source>
        <dbReference type="SAM" id="Phobius"/>
    </source>
</evidence>
<keyword evidence="1" id="KW-1133">Transmembrane helix</keyword>
<gene>
    <name evidence="2" type="ORF">MNBD_NITROSPIRAE01-1281</name>
</gene>
<keyword evidence="1" id="KW-0472">Membrane</keyword>
<dbReference type="AlphaFoldDB" id="A0A3B1DCV9"/>
<name>A0A3B1DCV9_9ZZZZ</name>
<feature type="transmembrane region" description="Helical" evidence="1">
    <location>
        <begin position="102"/>
        <end position="122"/>
    </location>
</feature>
<dbReference type="EMBL" id="UOGF01000121">
    <property type="protein sequence ID" value="VAX33838.1"/>
    <property type="molecule type" value="Genomic_DNA"/>
</dbReference>
<accession>A0A3B1DCV9</accession>
<sequence>MLKKIHRFLVVSGAILFVLGIIRLYRVIRMHEEDPLFAPHLLGASLSAWIAYSLLKIGLKKREFNRKRAIRLIRSGSILLGIWGYRFFLFLKNPNGINGTPLQIYLAPLYVVFGTIVMCLGLKISRMIRKQVRENGTSFSEEVLR</sequence>
<proteinExistence type="predicted"/>
<organism evidence="2">
    <name type="scientific">hydrothermal vent metagenome</name>
    <dbReference type="NCBI Taxonomy" id="652676"/>
    <lineage>
        <taxon>unclassified sequences</taxon>
        <taxon>metagenomes</taxon>
        <taxon>ecological metagenomes</taxon>
    </lineage>
</organism>
<feature type="transmembrane region" description="Helical" evidence="1">
    <location>
        <begin position="37"/>
        <end position="59"/>
    </location>
</feature>
<feature type="transmembrane region" description="Helical" evidence="1">
    <location>
        <begin position="71"/>
        <end position="90"/>
    </location>
</feature>